<protein>
    <submittedName>
        <fullName evidence="2">Phospholipid N-methyltransferase</fullName>
    </submittedName>
</protein>
<name>A0A285JCP4_9ACTN</name>
<keyword evidence="3" id="KW-1185">Reference proteome</keyword>
<evidence type="ECO:0000313" key="2">
    <source>
        <dbReference type="EMBL" id="SNY57156.1"/>
    </source>
</evidence>
<feature type="domain" description="Methyltransferase" evidence="1">
    <location>
        <begin position="40"/>
        <end position="138"/>
    </location>
</feature>
<accession>A0A285JCP4</accession>
<reference evidence="2 3" key="1">
    <citation type="submission" date="2017-09" db="EMBL/GenBank/DDBJ databases">
        <authorList>
            <person name="Ehlers B."/>
            <person name="Leendertz F.H."/>
        </authorList>
    </citation>
    <scope>NUCLEOTIDE SEQUENCE [LARGE SCALE GENOMIC DNA]</scope>
    <source>
        <strain evidence="2 3">CGMCC 4.6857</strain>
    </source>
</reference>
<proteinExistence type="predicted"/>
<dbReference type="AlphaFoldDB" id="A0A285JCP4"/>
<dbReference type="Pfam" id="PF13649">
    <property type="entry name" value="Methyltransf_25"/>
    <property type="match status" value="1"/>
</dbReference>
<keyword evidence="2" id="KW-0489">Methyltransferase</keyword>
<dbReference type="GO" id="GO:0008168">
    <property type="term" value="F:methyltransferase activity"/>
    <property type="evidence" value="ECO:0007669"/>
    <property type="project" value="UniProtKB-KW"/>
</dbReference>
<dbReference type="Gene3D" id="3.40.50.150">
    <property type="entry name" value="Vaccinia Virus protein VP39"/>
    <property type="match status" value="1"/>
</dbReference>
<gene>
    <name evidence="2" type="ORF">SAMN05421748_11867</name>
</gene>
<dbReference type="RefSeq" id="WP_097324980.1">
    <property type="nucleotide sequence ID" value="NZ_OBDY01000018.1"/>
</dbReference>
<dbReference type="Proteomes" id="UP000219612">
    <property type="component" value="Unassembled WGS sequence"/>
</dbReference>
<dbReference type="InterPro" id="IPR029063">
    <property type="entry name" value="SAM-dependent_MTases_sf"/>
</dbReference>
<evidence type="ECO:0000313" key="3">
    <source>
        <dbReference type="Proteomes" id="UP000219612"/>
    </source>
</evidence>
<dbReference type="CDD" id="cd02440">
    <property type="entry name" value="AdoMet_MTases"/>
    <property type="match status" value="1"/>
</dbReference>
<sequence length="213" mass="22679">MSLLSEFLRRPWEVGAVAPSGAALSELAVAPIPSTGEPVVVELGPGTGPFTEAIQRRLGGRGRHLAIEINPRLAEQLAARHPKVEVITADAGALPELLAERGLAGADVIVSGLPWAAFAPDRQRDILAAAVRALAPGGAFTTFAYVHLRWAAPARRLRGALDSWFDEVLLGRTVWANLPPALVYYCRRPALAPVTRSAAPARRRCRQLAPLGA</sequence>
<organism evidence="2 3">
    <name type="scientific">Paractinoplanes atraurantiacus</name>
    <dbReference type="NCBI Taxonomy" id="1036182"/>
    <lineage>
        <taxon>Bacteria</taxon>
        <taxon>Bacillati</taxon>
        <taxon>Actinomycetota</taxon>
        <taxon>Actinomycetes</taxon>
        <taxon>Micromonosporales</taxon>
        <taxon>Micromonosporaceae</taxon>
        <taxon>Paractinoplanes</taxon>
    </lineage>
</organism>
<dbReference type="EMBL" id="OBDY01000018">
    <property type="protein sequence ID" value="SNY57156.1"/>
    <property type="molecule type" value="Genomic_DNA"/>
</dbReference>
<dbReference type="InterPro" id="IPR041698">
    <property type="entry name" value="Methyltransf_25"/>
</dbReference>
<keyword evidence="2" id="KW-0808">Transferase</keyword>
<evidence type="ECO:0000259" key="1">
    <source>
        <dbReference type="Pfam" id="PF13649"/>
    </source>
</evidence>
<dbReference type="SUPFAM" id="SSF53335">
    <property type="entry name" value="S-adenosyl-L-methionine-dependent methyltransferases"/>
    <property type="match status" value="1"/>
</dbReference>
<dbReference type="GO" id="GO:0032259">
    <property type="term" value="P:methylation"/>
    <property type="evidence" value="ECO:0007669"/>
    <property type="project" value="UniProtKB-KW"/>
</dbReference>
<dbReference type="OrthoDB" id="3528482at2"/>